<dbReference type="GO" id="GO:0005634">
    <property type="term" value="C:nucleus"/>
    <property type="evidence" value="ECO:0007669"/>
    <property type="project" value="UniProtKB-SubCell"/>
</dbReference>
<dbReference type="Proteomes" id="UP000030748">
    <property type="component" value="Unassembled WGS sequence"/>
</dbReference>
<keyword evidence="4" id="KW-0539">Nucleus</keyword>
<protein>
    <recommendedName>
        <fullName evidence="8">Transcriptional coactivator Hfi1/Transcriptional adapter 1</fullName>
    </recommendedName>
</protein>
<dbReference type="Pfam" id="PF12767">
    <property type="entry name" value="SAGA-Tad1"/>
    <property type="match status" value="1"/>
</dbReference>
<dbReference type="EMBL" id="KI632119">
    <property type="protein sequence ID" value="EYU24561.1"/>
    <property type="molecule type" value="Genomic_DNA"/>
</dbReference>
<dbReference type="PANTHER" id="PTHR21277">
    <property type="entry name" value="TRANSCRIPTIONAL ADAPTER 1"/>
    <property type="match status" value="1"/>
</dbReference>
<feature type="compositionally biased region" description="Pro residues" evidence="5">
    <location>
        <begin position="80"/>
        <end position="89"/>
    </location>
</feature>
<dbReference type="OrthoDB" id="10264870at2759"/>
<dbReference type="CDD" id="cd22933">
    <property type="entry name" value="HFD_HFI1"/>
    <property type="match status" value="1"/>
</dbReference>
<keyword evidence="3" id="KW-0804">Transcription</keyword>
<dbReference type="GO" id="GO:0000124">
    <property type="term" value="C:SAGA complex"/>
    <property type="evidence" value="ECO:0000318"/>
    <property type="project" value="GO_Central"/>
</dbReference>
<keyword evidence="2" id="KW-0805">Transcription regulation</keyword>
<dbReference type="STRING" id="4155.A0A022Q9E3"/>
<reference evidence="6 7" key="1">
    <citation type="journal article" date="2013" name="Proc. Natl. Acad. Sci. U.S.A.">
        <title>Fine-scale variation in meiotic recombination in Mimulus inferred from population shotgun sequencing.</title>
        <authorList>
            <person name="Hellsten U."/>
            <person name="Wright K.M."/>
            <person name="Jenkins J."/>
            <person name="Shu S."/>
            <person name="Yuan Y."/>
            <person name="Wessler S.R."/>
            <person name="Schmutz J."/>
            <person name="Willis J.H."/>
            <person name="Rokhsar D.S."/>
        </authorList>
    </citation>
    <scope>NUCLEOTIDE SEQUENCE [LARGE SCALE GENOMIC DNA]</scope>
    <source>
        <strain evidence="7">cv. DUN x IM62</strain>
    </source>
</reference>
<evidence type="ECO:0008006" key="8">
    <source>
        <dbReference type="Google" id="ProtNLM"/>
    </source>
</evidence>
<dbReference type="GO" id="GO:0003713">
    <property type="term" value="F:transcription coactivator activity"/>
    <property type="evidence" value="ECO:0000318"/>
    <property type="project" value="GO_Central"/>
</dbReference>
<name>A0A022Q9E3_ERYGU</name>
<comment type="subcellular location">
    <subcellularLocation>
        <location evidence="1">Nucleus</location>
    </subcellularLocation>
</comment>
<keyword evidence="7" id="KW-1185">Reference proteome</keyword>
<dbReference type="eggNOG" id="ENOG502QTUY">
    <property type="taxonomic scope" value="Eukaryota"/>
</dbReference>
<dbReference type="InterPro" id="IPR024738">
    <property type="entry name" value="Hfi1/Tada1"/>
</dbReference>
<evidence type="ECO:0000313" key="7">
    <source>
        <dbReference type="Proteomes" id="UP000030748"/>
    </source>
</evidence>
<gene>
    <name evidence="6" type="ORF">MIMGU_mgv1a010455mg</name>
</gene>
<feature type="region of interest" description="Disordered" evidence="5">
    <location>
        <begin position="76"/>
        <end position="122"/>
    </location>
</feature>
<evidence type="ECO:0000256" key="2">
    <source>
        <dbReference type="ARBA" id="ARBA00023015"/>
    </source>
</evidence>
<organism evidence="6 7">
    <name type="scientific">Erythranthe guttata</name>
    <name type="common">Yellow monkey flower</name>
    <name type="synonym">Mimulus guttatus</name>
    <dbReference type="NCBI Taxonomy" id="4155"/>
    <lineage>
        <taxon>Eukaryota</taxon>
        <taxon>Viridiplantae</taxon>
        <taxon>Streptophyta</taxon>
        <taxon>Embryophyta</taxon>
        <taxon>Tracheophyta</taxon>
        <taxon>Spermatophyta</taxon>
        <taxon>Magnoliopsida</taxon>
        <taxon>eudicotyledons</taxon>
        <taxon>Gunneridae</taxon>
        <taxon>Pentapetalae</taxon>
        <taxon>asterids</taxon>
        <taxon>lamiids</taxon>
        <taxon>Lamiales</taxon>
        <taxon>Phrymaceae</taxon>
        <taxon>Erythranthe</taxon>
    </lineage>
</organism>
<evidence type="ECO:0000256" key="4">
    <source>
        <dbReference type="ARBA" id="ARBA00023242"/>
    </source>
</evidence>
<feature type="compositionally biased region" description="Polar residues" evidence="5">
    <location>
        <begin position="102"/>
        <end position="115"/>
    </location>
</feature>
<evidence type="ECO:0000256" key="1">
    <source>
        <dbReference type="ARBA" id="ARBA00004123"/>
    </source>
</evidence>
<proteinExistence type="predicted"/>
<evidence type="ECO:0000256" key="5">
    <source>
        <dbReference type="SAM" id="MobiDB-lite"/>
    </source>
</evidence>
<dbReference type="OMA" id="EDGKESC"/>
<accession>A0A022Q9E3</accession>
<dbReference type="KEGG" id="egt:105972369"/>
<dbReference type="PANTHER" id="PTHR21277:SF5">
    <property type="entry name" value="TRANSCRIPTIONAL ADAPTER 1"/>
    <property type="match status" value="1"/>
</dbReference>
<dbReference type="GO" id="GO:0006357">
    <property type="term" value="P:regulation of transcription by RNA polymerase II"/>
    <property type="evidence" value="ECO:0000318"/>
    <property type="project" value="GO_Central"/>
</dbReference>
<dbReference type="PhylomeDB" id="A0A022Q9E3"/>
<sequence length="312" mass="34113">MQPPRHNSRISLADLKAQIVKKIGPEGSKQYFYYLSGFLSLKLTKVEFNKLCLRIIGRENIPLHNQLIRSILRNACTAKTPPPPPPPPNQKEESSKHILPQQVGNKATSAENSNGDMLPLSPRKARTVIRNRRANVKKTTFAPLAPAGDLDASLENGPHLESCAKSPLRAPLGVPLCPVSIGGARRFVPGGGGSRCNSTLESGVLSDSVKLRERMEQIALANGLEGVSLDSANVVNHGLDNYIKGLLKSCIDLVGSRKNHIYGKLVNGVKPGQQYQPISLQDFRVAMELKPQRLGEDWPLLLEKICTLAFEE</sequence>
<dbReference type="AlphaFoldDB" id="A0A022Q9E3"/>
<evidence type="ECO:0000313" key="6">
    <source>
        <dbReference type="EMBL" id="EYU24561.1"/>
    </source>
</evidence>
<evidence type="ECO:0000256" key="3">
    <source>
        <dbReference type="ARBA" id="ARBA00023163"/>
    </source>
</evidence>